<evidence type="ECO:0000259" key="10">
    <source>
        <dbReference type="PROSITE" id="PS51352"/>
    </source>
</evidence>
<evidence type="ECO:0000256" key="8">
    <source>
        <dbReference type="PIRSR" id="PIRSR000077-1"/>
    </source>
</evidence>
<dbReference type="GO" id="GO:0005829">
    <property type="term" value="C:cytosol"/>
    <property type="evidence" value="ECO:0007669"/>
    <property type="project" value="TreeGrafter"/>
</dbReference>
<evidence type="ECO:0000256" key="2">
    <source>
        <dbReference type="ARBA" id="ARBA00022448"/>
    </source>
</evidence>
<protein>
    <recommendedName>
        <fullName evidence="6 7">Thioredoxin</fullName>
    </recommendedName>
</protein>
<keyword evidence="5 9" id="KW-0676">Redox-active center</keyword>
<dbReference type="InterPro" id="IPR017937">
    <property type="entry name" value="Thioredoxin_CS"/>
</dbReference>
<dbReference type="PROSITE" id="PS51352">
    <property type="entry name" value="THIOREDOXIN_2"/>
    <property type="match status" value="1"/>
</dbReference>
<keyword evidence="4 9" id="KW-1015">Disulfide bond</keyword>
<feature type="active site" description="Nucleophile" evidence="8">
    <location>
        <position position="33"/>
    </location>
</feature>
<dbReference type="Gene3D" id="3.40.30.10">
    <property type="entry name" value="Glutaredoxin"/>
    <property type="match status" value="1"/>
</dbReference>
<evidence type="ECO:0000313" key="12">
    <source>
        <dbReference type="Proteomes" id="UP000034581"/>
    </source>
</evidence>
<dbReference type="Proteomes" id="UP000034581">
    <property type="component" value="Unassembled WGS sequence"/>
</dbReference>
<dbReference type="FunFam" id="3.40.30.10:FF:000001">
    <property type="entry name" value="Thioredoxin"/>
    <property type="match status" value="1"/>
</dbReference>
<evidence type="ECO:0000256" key="1">
    <source>
        <dbReference type="ARBA" id="ARBA00008987"/>
    </source>
</evidence>
<feature type="active site" description="Nucleophile" evidence="8">
    <location>
        <position position="30"/>
    </location>
</feature>
<keyword evidence="3" id="KW-0249">Electron transport</keyword>
<feature type="site" description="Contributes to redox potential value" evidence="8">
    <location>
        <position position="31"/>
    </location>
</feature>
<dbReference type="AlphaFoldDB" id="A0A0G0BKQ3"/>
<feature type="site" description="Contributes to redox potential value" evidence="8">
    <location>
        <position position="32"/>
    </location>
</feature>
<sequence>METHVTDQNFEQEISNYKGVALVDFWAPWCGPCQTMGPIIEELGKDMDGKAKVAKLNVDENPVQSEKYGVMSIPTMIIFKDGQESERLVGIQQKDTLKSKLEYYTN</sequence>
<keyword evidence="2" id="KW-0813">Transport</keyword>
<dbReference type="PANTHER" id="PTHR45663:SF11">
    <property type="entry name" value="GEO12009P1"/>
    <property type="match status" value="1"/>
</dbReference>
<dbReference type="GO" id="GO:0015035">
    <property type="term" value="F:protein-disulfide reductase activity"/>
    <property type="evidence" value="ECO:0007669"/>
    <property type="project" value="UniProtKB-UniRule"/>
</dbReference>
<dbReference type="STRING" id="1618350.UR67_C0002G0148"/>
<name>A0A0G0BKQ3_UNCC3</name>
<dbReference type="PIRSF" id="PIRSF000077">
    <property type="entry name" value="Thioredoxin"/>
    <property type="match status" value="1"/>
</dbReference>
<comment type="similarity">
    <text evidence="1 7">Belongs to the thioredoxin family.</text>
</comment>
<comment type="caution">
    <text evidence="11">The sequence shown here is derived from an EMBL/GenBank/DDBJ whole genome shotgun (WGS) entry which is preliminary data.</text>
</comment>
<evidence type="ECO:0000313" key="11">
    <source>
        <dbReference type="EMBL" id="KKP70028.1"/>
    </source>
</evidence>
<evidence type="ECO:0000256" key="4">
    <source>
        <dbReference type="ARBA" id="ARBA00023157"/>
    </source>
</evidence>
<dbReference type="Pfam" id="PF00085">
    <property type="entry name" value="Thioredoxin"/>
    <property type="match status" value="1"/>
</dbReference>
<gene>
    <name evidence="11" type="ORF">UR67_C0002G0148</name>
</gene>
<dbReference type="PRINTS" id="PR00421">
    <property type="entry name" value="THIOREDOXIN"/>
</dbReference>
<organism evidence="11 12">
    <name type="scientific">candidate division CPR3 bacterium GW2011_GWF2_35_18</name>
    <dbReference type="NCBI Taxonomy" id="1618350"/>
    <lineage>
        <taxon>Bacteria</taxon>
        <taxon>Bacteria division CPR3</taxon>
    </lineage>
</organism>
<accession>A0A0G0BKQ3</accession>
<feature type="domain" description="Thioredoxin" evidence="10">
    <location>
        <begin position="1"/>
        <end position="106"/>
    </location>
</feature>
<proteinExistence type="inferred from homology"/>
<dbReference type="GO" id="GO:0045454">
    <property type="term" value="P:cell redox homeostasis"/>
    <property type="evidence" value="ECO:0007669"/>
    <property type="project" value="TreeGrafter"/>
</dbReference>
<dbReference type="CDD" id="cd02947">
    <property type="entry name" value="TRX_family"/>
    <property type="match status" value="1"/>
</dbReference>
<dbReference type="PROSITE" id="PS00194">
    <property type="entry name" value="THIOREDOXIN_1"/>
    <property type="match status" value="1"/>
</dbReference>
<dbReference type="NCBIfam" id="TIGR01068">
    <property type="entry name" value="thioredoxin"/>
    <property type="match status" value="1"/>
</dbReference>
<dbReference type="PANTHER" id="PTHR45663">
    <property type="entry name" value="GEO12009P1"/>
    <property type="match status" value="1"/>
</dbReference>
<evidence type="ECO:0000256" key="6">
    <source>
        <dbReference type="NCBIfam" id="TIGR01068"/>
    </source>
</evidence>
<dbReference type="InterPro" id="IPR013766">
    <property type="entry name" value="Thioredoxin_domain"/>
</dbReference>
<feature type="site" description="Deprotonates C-terminal active site Cys" evidence="8">
    <location>
        <position position="24"/>
    </location>
</feature>
<feature type="disulfide bond" description="Redox-active" evidence="9">
    <location>
        <begin position="30"/>
        <end position="33"/>
    </location>
</feature>
<dbReference type="PATRIC" id="fig|1618350.3.peg.453"/>
<evidence type="ECO:0000256" key="3">
    <source>
        <dbReference type="ARBA" id="ARBA00022982"/>
    </source>
</evidence>
<dbReference type="InterPro" id="IPR005746">
    <property type="entry name" value="Thioredoxin"/>
</dbReference>
<evidence type="ECO:0000256" key="7">
    <source>
        <dbReference type="PIRNR" id="PIRNR000077"/>
    </source>
</evidence>
<evidence type="ECO:0000256" key="9">
    <source>
        <dbReference type="PIRSR" id="PIRSR000077-4"/>
    </source>
</evidence>
<dbReference type="EMBL" id="LBQB01000002">
    <property type="protein sequence ID" value="KKP70028.1"/>
    <property type="molecule type" value="Genomic_DNA"/>
</dbReference>
<dbReference type="SUPFAM" id="SSF52833">
    <property type="entry name" value="Thioredoxin-like"/>
    <property type="match status" value="1"/>
</dbReference>
<evidence type="ECO:0000256" key="5">
    <source>
        <dbReference type="ARBA" id="ARBA00023284"/>
    </source>
</evidence>
<reference evidence="11 12" key="1">
    <citation type="journal article" date="2015" name="Nature">
        <title>rRNA introns, odd ribosomes, and small enigmatic genomes across a large radiation of phyla.</title>
        <authorList>
            <person name="Brown C.T."/>
            <person name="Hug L.A."/>
            <person name="Thomas B.C."/>
            <person name="Sharon I."/>
            <person name="Castelle C.J."/>
            <person name="Singh A."/>
            <person name="Wilkins M.J."/>
            <person name="Williams K.H."/>
            <person name="Banfield J.F."/>
        </authorList>
    </citation>
    <scope>NUCLEOTIDE SEQUENCE [LARGE SCALE GENOMIC DNA]</scope>
</reference>
<dbReference type="InterPro" id="IPR036249">
    <property type="entry name" value="Thioredoxin-like_sf"/>
</dbReference>